<name>A0A6V7X2C9_MELEN</name>
<evidence type="ECO:0000313" key="2">
    <source>
        <dbReference type="Proteomes" id="UP000580250"/>
    </source>
</evidence>
<proteinExistence type="predicted"/>
<comment type="caution">
    <text evidence="1">The sequence shown here is derived from an EMBL/GenBank/DDBJ whole genome shotgun (WGS) entry which is preliminary data.</text>
</comment>
<dbReference type="Proteomes" id="UP000580250">
    <property type="component" value="Unassembled WGS sequence"/>
</dbReference>
<accession>A0A6V7X2C9</accession>
<gene>
    <name evidence="1" type="ORF">MENT_LOCUS46432</name>
</gene>
<dbReference type="AlphaFoldDB" id="A0A6V7X2C9"/>
<protein>
    <submittedName>
        <fullName evidence="1">Uncharacterized protein</fullName>
    </submittedName>
</protein>
<evidence type="ECO:0000313" key="1">
    <source>
        <dbReference type="EMBL" id="CAD2193476.1"/>
    </source>
</evidence>
<reference evidence="1 2" key="1">
    <citation type="submission" date="2020-08" db="EMBL/GenBank/DDBJ databases">
        <authorList>
            <person name="Koutsovoulos G."/>
            <person name="Danchin GJ E."/>
        </authorList>
    </citation>
    <scope>NUCLEOTIDE SEQUENCE [LARGE SCALE GENOMIC DNA]</scope>
</reference>
<sequence>MGDKNRYSCLDSELNYYRGAHANTSLDYIINWCIQIDPDHRPHMYV</sequence>
<dbReference type="EMBL" id="CAJEWN010001033">
    <property type="protein sequence ID" value="CAD2193476.1"/>
    <property type="molecule type" value="Genomic_DNA"/>
</dbReference>
<organism evidence="1 2">
    <name type="scientific">Meloidogyne enterolobii</name>
    <name type="common">Root-knot nematode worm</name>
    <name type="synonym">Meloidogyne mayaguensis</name>
    <dbReference type="NCBI Taxonomy" id="390850"/>
    <lineage>
        <taxon>Eukaryota</taxon>
        <taxon>Metazoa</taxon>
        <taxon>Ecdysozoa</taxon>
        <taxon>Nematoda</taxon>
        <taxon>Chromadorea</taxon>
        <taxon>Rhabditida</taxon>
        <taxon>Tylenchina</taxon>
        <taxon>Tylenchomorpha</taxon>
        <taxon>Tylenchoidea</taxon>
        <taxon>Meloidogynidae</taxon>
        <taxon>Meloidogyninae</taxon>
        <taxon>Meloidogyne</taxon>
    </lineage>
</organism>